<dbReference type="CDD" id="cd17535">
    <property type="entry name" value="REC_NarL-like"/>
    <property type="match status" value="1"/>
</dbReference>
<dbReference type="Pfam" id="PF00072">
    <property type="entry name" value="Response_reg"/>
    <property type="match status" value="1"/>
</dbReference>
<evidence type="ECO:0000256" key="2">
    <source>
        <dbReference type="ARBA" id="ARBA00023015"/>
    </source>
</evidence>
<dbReference type="GO" id="GO:0003677">
    <property type="term" value="F:DNA binding"/>
    <property type="evidence" value="ECO:0007669"/>
    <property type="project" value="UniProtKB-KW"/>
</dbReference>
<dbReference type="PROSITE" id="PS50110">
    <property type="entry name" value="RESPONSE_REGULATORY"/>
    <property type="match status" value="1"/>
</dbReference>
<dbReference type="InterPro" id="IPR001789">
    <property type="entry name" value="Sig_transdc_resp-reg_receiver"/>
</dbReference>
<dbReference type="PANTHER" id="PTHR43214:SF24">
    <property type="entry name" value="TRANSCRIPTIONAL REGULATORY PROTEIN NARL-RELATED"/>
    <property type="match status" value="1"/>
</dbReference>
<dbReference type="STRING" id="68214.AVL59_20290"/>
<sequence>MIRVLVADDEALIRTGIMLILGHAEDMEVVAEAADGRAAVEAARRQAVDVALLDIRMPGGDGLAAAEEIARVVPRTKVVMLTTFGEDGYVARALRAGAAGFLLKDTPPAELIRAVRTVAAGDAFLSPQITRKLIEQHLATQTPHAETARTKVARLSEKERQVLVAVAEGRSNAETARALHMGESTVKAHLSQVLAKLDCANRVQAAIVAHDAGLLPPAS</sequence>
<gene>
    <name evidence="8" type="ORF">AVL59_20290</name>
    <name evidence="9" type="ORF">J2Z21_007275</name>
</gene>
<keyword evidence="11" id="KW-1185">Reference proteome</keyword>
<dbReference type="InterPro" id="IPR016032">
    <property type="entry name" value="Sig_transdc_resp-reg_C-effctor"/>
</dbReference>
<keyword evidence="3 8" id="KW-0238">DNA-binding</keyword>
<dbReference type="InterPro" id="IPR058245">
    <property type="entry name" value="NreC/VraR/RcsB-like_REC"/>
</dbReference>
<dbReference type="PRINTS" id="PR00038">
    <property type="entry name" value="HTHLUXR"/>
</dbReference>
<evidence type="ECO:0000259" key="7">
    <source>
        <dbReference type="PROSITE" id="PS50110"/>
    </source>
</evidence>
<evidence type="ECO:0000256" key="5">
    <source>
        <dbReference type="PROSITE-ProRule" id="PRU00169"/>
    </source>
</evidence>
<evidence type="ECO:0000313" key="10">
    <source>
        <dbReference type="Proteomes" id="UP000092659"/>
    </source>
</evidence>
<protein>
    <submittedName>
        <fullName evidence="9">DNA-binding NarL/FixJ family response regulator</fullName>
    </submittedName>
    <submittedName>
        <fullName evidence="8">DNA-binding response regulator</fullName>
    </submittedName>
</protein>
<feature type="domain" description="Response regulatory" evidence="7">
    <location>
        <begin position="3"/>
        <end position="119"/>
    </location>
</feature>
<dbReference type="SUPFAM" id="SSF46894">
    <property type="entry name" value="C-terminal effector domain of the bipartite response regulators"/>
    <property type="match status" value="1"/>
</dbReference>
<keyword evidence="2" id="KW-0805">Transcription regulation</keyword>
<dbReference type="OrthoDB" id="9808843at2"/>
<evidence type="ECO:0000313" key="11">
    <source>
        <dbReference type="Proteomes" id="UP001519309"/>
    </source>
</evidence>
<dbReference type="InterPro" id="IPR000792">
    <property type="entry name" value="Tscrpt_reg_LuxR_C"/>
</dbReference>
<dbReference type="Proteomes" id="UP000092659">
    <property type="component" value="Chromosome"/>
</dbReference>
<dbReference type="EMBL" id="JAGGLP010000020">
    <property type="protein sequence ID" value="MBP2054272.1"/>
    <property type="molecule type" value="Genomic_DNA"/>
</dbReference>
<dbReference type="EMBL" id="CP016279">
    <property type="protein sequence ID" value="ANP51624.1"/>
    <property type="molecule type" value="Genomic_DNA"/>
</dbReference>
<dbReference type="CDD" id="cd06170">
    <property type="entry name" value="LuxR_C_like"/>
    <property type="match status" value="1"/>
</dbReference>
<dbReference type="Gene3D" id="3.40.50.2300">
    <property type="match status" value="1"/>
</dbReference>
<dbReference type="InterPro" id="IPR011006">
    <property type="entry name" value="CheY-like_superfamily"/>
</dbReference>
<evidence type="ECO:0000256" key="3">
    <source>
        <dbReference type="ARBA" id="ARBA00023125"/>
    </source>
</evidence>
<dbReference type="SMART" id="SM00448">
    <property type="entry name" value="REC"/>
    <property type="match status" value="1"/>
</dbReference>
<name>A0A1B1AYH6_9ACTN</name>
<dbReference type="RefSeq" id="WP_067306414.1">
    <property type="nucleotide sequence ID" value="NZ_CP016279.1"/>
</dbReference>
<evidence type="ECO:0000256" key="4">
    <source>
        <dbReference type="ARBA" id="ARBA00023163"/>
    </source>
</evidence>
<dbReference type="PROSITE" id="PS50043">
    <property type="entry name" value="HTH_LUXR_2"/>
    <property type="match status" value="1"/>
</dbReference>
<reference evidence="9 11" key="2">
    <citation type="submission" date="2021-03" db="EMBL/GenBank/DDBJ databases">
        <title>Genomic Encyclopedia of Type Strains, Phase IV (KMG-IV): sequencing the most valuable type-strain genomes for metagenomic binning, comparative biology and taxonomic classification.</title>
        <authorList>
            <person name="Goeker M."/>
        </authorList>
    </citation>
    <scope>NUCLEOTIDE SEQUENCE [LARGE SCALE GENOMIC DNA]</scope>
    <source>
        <strain evidence="9 11">DSM 40499</strain>
    </source>
</reference>
<dbReference type="PANTHER" id="PTHR43214">
    <property type="entry name" value="TWO-COMPONENT RESPONSE REGULATOR"/>
    <property type="match status" value="1"/>
</dbReference>
<organism evidence="8 10">
    <name type="scientific">Streptomyces griseochromogenes</name>
    <dbReference type="NCBI Taxonomy" id="68214"/>
    <lineage>
        <taxon>Bacteria</taxon>
        <taxon>Bacillati</taxon>
        <taxon>Actinomycetota</taxon>
        <taxon>Actinomycetes</taxon>
        <taxon>Kitasatosporales</taxon>
        <taxon>Streptomycetaceae</taxon>
        <taxon>Streptomyces</taxon>
    </lineage>
</organism>
<keyword evidence="1 5" id="KW-0597">Phosphoprotein</keyword>
<evidence type="ECO:0000313" key="9">
    <source>
        <dbReference type="EMBL" id="MBP2054272.1"/>
    </source>
</evidence>
<dbReference type="Pfam" id="PF00196">
    <property type="entry name" value="GerE"/>
    <property type="match status" value="1"/>
</dbReference>
<feature type="domain" description="HTH luxR-type" evidence="6">
    <location>
        <begin position="148"/>
        <end position="213"/>
    </location>
</feature>
<keyword evidence="4" id="KW-0804">Transcription</keyword>
<dbReference type="Proteomes" id="UP001519309">
    <property type="component" value="Unassembled WGS sequence"/>
</dbReference>
<feature type="modified residue" description="4-aspartylphosphate" evidence="5">
    <location>
        <position position="54"/>
    </location>
</feature>
<dbReference type="SMART" id="SM00421">
    <property type="entry name" value="HTH_LUXR"/>
    <property type="match status" value="1"/>
</dbReference>
<evidence type="ECO:0000256" key="1">
    <source>
        <dbReference type="ARBA" id="ARBA00022553"/>
    </source>
</evidence>
<dbReference type="SUPFAM" id="SSF52172">
    <property type="entry name" value="CheY-like"/>
    <property type="match status" value="1"/>
</dbReference>
<accession>A0A1B1AYH6</accession>
<dbReference type="GO" id="GO:0000160">
    <property type="term" value="P:phosphorelay signal transduction system"/>
    <property type="evidence" value="ECO:0007669"/>
    <property type="project" value="InterPro"/>
</dbReference>
<dbReference type="GO" id="GO:0006355">
    <property type="term" value="P:regulation of DNA-templated transcription"/>
    <property type="evidence" value="ECO:0007669"/>
    <property type="project" value="InterPro"/>
</dbReference>
<dbReference type="KEGG" id="sgs:AVL59_20290"/>
<dbReference type="InterPro" id="IPR039420">
    <property type="entry name" value="WalR-like"/>
</dbReference>
<evidence type="ECO:0000313" key="8">
    <source>
        <dbReference type="EMBL" id="ANP51624.1"/>
    </source>
</evidence>
<reference evidence="8 10" key="1">
    <citation type="submission" date="2016-06" db="EMBL/GenBank/DDBJ databases">
        <title>Complete genome sequence of Streptomyces griseochromogenes ATCC 14511, the Blasticidin S producer.</title>
        <authorList>
            <person name="Wu L."/>
        </authorList>
    </citation>
    <scope>NUCLEOTIDE SEQUENCE [LARGE SCALE GENOMIC DNA]</scope>
    <source>
        <strain evidence="8 10">ATCC 14511</strain>
    </source>
</reference>
<dbReference type="AlphaFoldDB" id="A0A1B1AYH6"/>
<evidence type="ECO:0000259" key="6">
    <source>
        <dbReference type="PROSITE" id="PS50043"/>
    </source>
</evidence>
<proteinExistence type="predicted"/>